<evidence type="ECO:0000256" key="2">
    <source>
        <dbReference type="ARBA" id="ARBA00023015"/>
    </source>
</evidence>
<proteinExistence type="inferred from homology"/>
<organism evidence="7 8">
    <name type="scientific">Flavonifractor hominis</name>
    <dbReference type="NCBI Taxonomy" id="3133178"/>
    <lineage>
        <taxon>Bacteria</taxon>
        <taxon>Bacillati</taxon>
        <taxon>Bacillota</taxon>
        <taxon>Clostridia</taxon>
        <taxon>Eubacteriales</taxon>
        <taxon>Oscillospiraceae</taxon>
        <taxon>Flavonifractor</taxon>
    </lineage>
</organism>
<dbReference type="Pfam" id="PF08281">
    <property type="entry name" value="Sigma70_r4_2"/>
    <property type="match status" value="1"/>
</dbReference>
<reference evidence="7 8" key="1">
    <citation type="submission" date="2024-03" db="EMBL/GenBank/DDBJ databases">
        <title>Human intestinal bacterial collection.</title>
        <authorList>
            <person name="Pauvert C."/>
            <person name="Hitch T.C.A."/>
            <person name="Clavel T."/>
        </authorList>
    </citation>
    <scope>NUCLEOTIDE SEQUENCE [LARGE SCALE GENOMIC DNA]</scope>
    <source>
        <strain evidence="7 8">CLA-AP-H34</strain>
    </source>
</reference>
<dbReference type="InterPro" id="IPR007627">
    <property type="entry name" value="RNA_pol_sigma70_r2"/>
</dbReference>
<evidence type="ECO:0000259" key="5">
    <source>
        <dbReference type="Pfam" id="PF04542"/>
    </source>
</evidence>
<evidence type="ECO:0000259" key="6">
    <source>
        <dbReference type="Pfam" id="PF08281"/>
    </source>
</evidence>
<keyword evidence="2" id="KW-0805">Transcription regulation</keyword>
<gene>
    <name evidence="7" type="ORF">WMO45_10635</name>
</gene>
<dbReference type="InterPro" id="IPR013324">
    <property type="entry name" value="RNA_pol_sigma_r3/r4-like"/>
</dbReference>
<keyword evidence="8" id="KW-1185">Reference proteome</keyword>
<dbReference type="Gene3D" id="1.10.10.10">
    <property type="entry name" value="Winged helix-like DNA-binding domain superfamily/Winged helix DNA-binding domain"/>
    <property type="match status" value="1"/>
</dbReference>
<protein>
    <submittedName>
        <fullName evidence="7">Sigma-70 family RNA polymerase sigma factor</fullName>
    </submittedName>
</protein>
<dbReference type="InterPro" id="IPR039425">
    <property type="entry name" value="RNA_pol_sigma-70-like"/>
</dbReference>
<dbReference type="InterPro" id="IPR036388">
    <property type="entry name" value="WH-like_DNA-bd_sf"/>
</dbReference>
<feature type="domain" description="RNA polymerase sigma factor 70 region 4 type 2" evidence="6">
    <location>
        <begin position="127"/>
        <end position="177"/>
    </location>
</feature>
<evidence type="ECO:0000256" key="1">
    <source>
        <dbReference type="ARBA" id="ARBA00010641"/>
    </source>
</evidence>
<dbReference type="SUPFAM" id="SSF88946">
    <property type="entry name" value="Sigma2 domain of RNA polymerase sigma factors"/>
    <property type="match status" value="1"/>
</dbReference>
<keyword evidence="3" id="KW-0731">Sigma factor</keyword>
<dbReference type="CDD" id="cd06171">
    <property type="entry name" value="Sigma70_r4"/>
    <property type="match status" value="1"/>
</dbReference>
<dbReference type="SUPFAM" id="SSF88659">
    <property type="entry name" value="Sigma3 and sigma4 domains of RNA polymerase sigma factors"/>
    <property type="match status" value="1"/>
</dbReference>
<sequence length="189" mass="21957">MQAILHRGRPGLLARLRALLLGEPDVEATDPLADAELVMRRHGSAILRLAYSYLHEMGEAEDVLQDTLLRYLQKAPSFASATHEKAWLLRVAANLSKNRLSYRQRHPQQELDENLPIPESNGEESLVWECVHALPVAYREVVHLYYYEEYTTREIAGILGRREATVRSQLFRAREKLRQMLKEEYDFEE</sequence>
<feature type="domain" description="RNA polymerase sigma-70 region 2" evidence="5">
    <location>
        <begin position="39"/>
        <end position="105"/>
    </location>
</feature>
<comment type="caution">
    <text evidence="7">The sequence shown here is derived from an EMBL/GenBank/DDBJ whole genome shotgun (WGS) entry which is preliminary data.</text>
</comment>
<dbReference type="PANTHER" id="PTHR43133:SF51">
    <property type="entry name" value="RNA POLYMERASE SIGMA FACTOR"/>
    <property type="match status" value="1"/>
</dbReference>
<dbReference type="RefSeq" id="WP_349140738.1">
    <property type="nucleotide sequence ID" value="NZ_JBBMFT010000006.1"/>
</dbReference>
<dbReference type="Gene3D" id="1.10.1740.10">
    <property type="match status" value="1"/>
</dbReference>
<dbReference type="EMBL" id="JBBMFT010000006">
    <property type="protein sequence ID" value="MEQ2456982.1"/>
    <property type="molecule type" value="Genomic_DNA"/>
</dbReference>
<dbReference type="NCBIfam" id="TIGR02937">
    <property type="entry name" value="sigma70-ECF"/>
    <property type="match status" value="1"/>
</dbReference>
<dbReference type="InterPro" id="IPR013249">
    <property type="entry name" value="RNA_pol_sigma70_r4_t2"/>
</dbReference>
<dbReference type="Pfam" id="PF04542">
    <property type="entry name" value="Sigma70_r2"/>
    <property type="match status" value="1"/>
</dbReference>
<evidence type="ECO:0000256" key="3">
    <source>
        <dbReference type="ARBA" id="ARBA00023082"/>
    </source>
</evidence>
<evidence type="ECO:0000256" key="4">
    <source>
        <dbReference type="ARBA" id="ARBA00023163"/>
    </source>
</evidence>
<dbReference type="InterPro" id="IPR014284">
    <property type="entry name" value="RNA_pol_sigma-70_dom"/>
</dbReference>
<evidence type="ECO:0000313" key="7">
    <source>
        <dbReference type="EMBL" id="MEQ2456982.1"/>
    </source>
</evidence>
<accession>A0ABV1EQX0</accession>
<keyword evidence="4" id="KW-0804">Transcription</keyword>
<dbReference type="Proteomes" id="UP001440599">
    <property type="component" value="Unassembled WGS sequence"/>
</dbReference>
<name>A0ABV1EQX0_9FIRM</name>
<dbReference type="PANTHER" id="PTHR43133">
    <property type="entry name" value="RNA POLYMERASE ECF-TYPE SIGMA FACTO"/>
    <property type="match status" value="1"/>
</dbReference>
<dbReference type="InterPro" id="IPR013325">
    <property type="entry name" value="RNA_pol_sigma_r2"/>
</dbReference>
<comment type="similarity">
    <text evidence="1">Belongs to the sigma-70 factor family. ECF subfamily.</text>
</comment>
<evidence type="ECO:0000313" key="8">
    <source>
        <dbReference type="Proteomes" id="UP001440599"/>
    </source>
</evidence>